<organism evidence="2 3">
    <name type="scientific">Candidatus Competibacter denitrificans Run_A_D11</name>
    <dbReference type="NCBI Taxonomy" id="1400863"/>
    <lineage>
        <taxon>Bacteria</taxon>
        <taxon>Pseudomonadati</taxon>
        <taxon>Pseudomonadota</taxon>
        <taxon>Gammaproteobacteria</taxon>
        <taxon>Candidatus Competibacteraceae</taxon>
        <taxon>Candidatus Competibacter</taxon>
    </lineage>
</organism>
<dbReference type="OrthoDB" id="9788984at2"/>
<dbReference type="PANTHER" id="PTHR38692">
    <property type="entry name" value="PROTEIN SMG"/>
    <property type="match status" value="1"/>
</dbReference>
<dbReference type="STRING" id="1400863.BN873_10180"/>
<reference evidence="2" key="1">
    <citation type="submission" date="2013-07" db="EMBL/GenBank/DDBJ databases">
        <authorList>
            <person name="McIlroy S."/>
        </authorList>
    </citation>
    <scope>NUCLEOTIDE SEQUENCE [LARGE SCALE GENOMIC DNA]</scope>
    <source>
        <strain evidence="2">Run_A_D11</strain>
    </source>
</reference>
<sequence>MKENVLDVLIYLFQSYMDDHVDPDPDRESIQSELVAAGFASREVRQAFEWLDSLTARPGTLAVNPSSYRIYVGPELAKLDVECRGFLLSLEQGGILGSETRELVIDRVMALEADDIGLQQLKWIILMVLFNQPGQEEAYACLEDMVFDEIPGYLH</sequence>
<dbReference type="HAMAP" id="MF_00598">
    <property type="entry name" value="Smg"/>
    <property type="match status" value="1"/>
</dbReference>
<evidence type="ECO:0000256" key="1">
    <source>
        <dbReference type="HAMAP-Rule" id="MF_00598"/>
    </source>
</evidence>
<dbReference type="EMBL" id="CBTJ020000001">
    <property type="protein sequence ID" value="CDI00924.1"/>
    <property type="molecule type" value="Genomic_DNA"/>
</dbReference>
<dbReference type="Pfam" id="PF04361">
    <property type="entry name" value="DUF494"/>
    <property type="match status" value="1"/>
</dbReference>
<evidence type="ECO:0000313" key="2">
    <source>
        <dbReference type="EMBL" id="CDI00924.1"/>
    </source>
</evidence>
<reference evidence="2" key="2">
    <citation type="submission" date="2014-03" db="EMBL/GenBank/DDBJ databases">
        <title>Candidatus Competibacter-lineage genomes retrieved from metagenomes reveal functional metabolic diversity.</title>
        <authorList>
            <person name="McIlroy S.J."/>
            <person name="Albertsen M."/>
            <person name="Andresen E.K."/>
            <person name="Saunders A.M."/>
            <person name="Kristiansen R."/>
            <person name="Stokholm-Bjerregaard M."/>
            <person name="Nielsen K.L."/>
            <person name="Nielsen P.H."/>
        </authorList>
    </citation>
    <scope>NUCLEOTIDE SEQUENCE</scope>
    <source>
        <strain evidence="2">Run_A_D11</strain>
    </source>
</reference>
<protein>
    <recommendedName>
        <fullName evidence="1">Protein Smg homolog</fullName>
    </recommendedName>
</protein>
<dbReference type="PANTHER" id="PTHR38692:SF1">
    <property type="entry name" value="PROTEIN SMG"/>
    <property type="match status" value="1"/>
</dbReference>
<evidence type="ECO:0000313" key="3">
    <source>
        <dbReference type="Proteomes" id="UP000035760"/>
    </source>
</evidence>
<proteinExistence type="inferred from homology"/>
<comment type="similarity">
    <text evidence="1">Belongs to the Smg family.</text>
</comment>
<dbReference type="AlphaFoldDB" id="W6M353"/>
<accession>W6M353</accession>
<comment type="caution">
    <text evidence="2">The sequence shown here is derived from an EMBL/GenBank/DDBJ whole genome shotgun (WGS) entry which is preliminary data.</text>
</comment>
<keyword evidence="3" id="KW-1185">Reference proteome</keyword>
<dbReference type="InterPro" id="IPR007456">
    <property type="entry name" value="Smg"/>
</dbReference>
<name>W6M353_9GAMM</name>
<dbReference type="Proteomes" id="UP000035760">
    <property type="component" value="Unassembled WGS sequence"/>
</dbReference>
<gene>
    <name evidence="1 2" type="primary">smg</name>
    <name evidence="2" type="ORF">BN873_10180</name>
</gene>
<dbReference type="RefSeq" id="WP_048669996.1">
    <property type="nucleotide sequence ID" value="NZ_CBTJ020000001.1"/>
</dbReference>